<dbReference type="Proteomes" id="UP000001919">
    <property type="component" value="Chromosome"/>
</dbReference>
<organism evidence="4 5">
    <name type="scientific">Brachybacterium faecium (strain ATCC 43885 / DSM 4810 / JCM 11609 / LMG 19847 / NBRC 14762 / NCIMB 9860 / 6-10)</name>
    <dbReference type="NCBI Taxonomy" id="446465"/>
    <lineage>
        <taxon>Bacteria</taxon>
        <taxon>Bacillati</taxon>
        <taxon>Actinomycetota</taxon>
        <taxon>Actinomycetes</taxon>
        <taxon>Micrococcales</taxon>
        <taxon>Dermabacteraceae</taxon>
        <taxon>Brachybacterium</taxon>
    </lineage>
</organism>
<feature type="compositionally biased region" description="Low complexity" evidence="1">
    <location>
        <begin position="152"/>
        <end position="166"/>
    </location>
</feature>
<dbReference type="OrthoDB" id="3210682at2"/>
<feature type="region of interest" description="Disordered" evidence="1">
    <location>
        <begin position="152"/>
        <end position="230"/>
    </location>
</feature>
<evidence type="ECO:0000259" key="3">
    <source>
        <dbReference type="PROSITE" id="PS51782"/>
    </source>
</evidence>
<feature type="transmembrane region" description="Helical" evidence="2">
    <location>
        <begin position="17"/>
        <end position="37"/>
    </location>
</feature>
<dbReference type="AlphaFoldDB" id="C7ME58"/>
<reference evidence="4 5" key="1">
    <citation type="journal article" date="2009" name="Stand. Genomic Sci.">
        <title>Complete genome sequence of Brachybacterium faecium type strain (Schefferle 6-10).</title>
        <authorList>
            <person name="Lapidus A."/>
            <person name="Pukall R."/>
            <person name="Labuttii K."/>
            <person name="Copeland A."/>
            <person name="Del Rio T.G."/>
            <person name="Nolan M."/>
            <person name="Chen F."/>
            <person name="Lucas S."/>
            <person name="Tice H."/>
            <person name="Cheng J.F."/>
            <person name="Bruce D."/>
            <person name="Goodwin L."/>
            <person name="Pitluck S."/>
            <person name="Rohde M."/>
            <person name="Goker M."/>
            <person name="Pati A."/>
            <person name="Ivanova N."/>
            <person name="Mavrommatis K."/>
            <person name="Chen A."/>
            <person name="Palaniappan K."/>
            <person name="D'haeseleer P."/>
            <person name="Chain P."/>
            <person name="Bristow J."/>
            <person name="Eisen J.A."/>
            <person name="Markowitz V."/>
            <person name="Hugenholtz P."/>
            <person name="Kyrpides N.C."/>
            <person name="Klenk H.P."/>
        </authorList>
    </citation>
    <scope>NUCLEOTIDE SEQUENCE [LARGE SCALE GENOMIC DNA]</scope>
    <source>
        <strain evidence="5">ATCC 43885 / DSM 4810 / JCM 11609 / LMG 19847 / NBRC 14762 / NCIMB 9860 / 6-10</strain>
    </source>
</reference>
<gene>
    <name evidence="4" type="ordered locus">Bfae_20580</name>
</gene>
<feature type="region of interest" description="Disordered" evidence="1">
    <location>
        <begin position="270"/>
        <end position="293"/>
    </location>
</feature>
<dbReference type="PROSITE" id="PS51782">
    <property type="entry name" value="LYSM"/>
    <property type="match status" value="1"/>
</dbReference>
<dbReference type="EMBL" id="CP001643">
    <property type="protein sequence ID" value="ACU85865.1"/>
    <property type="molecule type" value="Genomic_DNA"/>
</dbReference>
<dbReference type="KEGG" id="bfa:Bfae_20580"/>
<dbReference type="PANTHER" id="PTHR34700:SF4">
    <property type="entry name" value="PHAGE-LIKE ELEMENT PBSX PROTEIN XKDP"/>
    <property type="match status" value="1"/>
</dbReference>
<feature type="domain" description="LysM" evidence="3">
    <location>
        <begin position="225"/>
        <end position="283"/>
    </location>
</feature>
<keyword evidence="2" id="KW-1133">Transmembrane helix</keyword>
<dbReference type="Gene3D" id="3.10.350.10">
    <property type="entry name" value="LysM domain"/>
    <property type="match status" value="1"/>
</dbReference>
<dbReference type="eggNOG" id="COG1652">
    <property type="taxonomic scope" value="Bacteria"/>
</dbReference>
<evidence type="ECO:0000256" key="1">
    <source>
        <dbReference type="SAM" id="MobiDB-lite"/>
    </source>
</evidence>
<protein>
    <submittedName>
        <fullName evidence="4">LysM domain-containing protein</fullName>
    </submittedName>
</protein>
<dbReference type="PANTHER" id="PTHR34700">
    <property type="entry name" value="POTASSIUM BINDING PROTEIN KBP"/>
    <property type="match status" value="1"/>
</dbReference>
<evidence type="ECO:0000313" key="4">
    <source>
        <dbReference type="EMBL" id="ACU85865.1"/>
    </source>
</evidence>
<evidence type="ECO:0000256" key="2">
    <source>
        <dbReference type="SAM" id="Phobius"/>
    </source>
</evidence>
<keyword evidence="2" id="KW-0812">Transmembrane</keyword>
<dbReference type="STRING" id="446465.Bfae_20580"/>
<evidence type="ECO:0000313" key="5">
    <source>
        <dbReference type="Proteomes" id="UP000001919"/>
    </source>
</evidence>
<dbReference type="InterPro" id="IPR018392">
    <property type="entry name" value="LysM"/>
</dbReference>
<feature type="transmembrane region" description="Helical" evidence="2">
    <location>
        <begin position="49"/>
        <end position="75"/>
    </location>
</feature>
<dbReference type="InterPro" id="IPR036779">
    <property type="entry name" value="LysM_dom_sf"/>
</dbReference>
<dbReference type="InterPro" id="IPR052196">
    <property type="entry name" value="Bact_Kbp"/>
</dbReference>
<accession>C7ME58</accession>
<dbReference type="PATRIC" id="fig|446465.5.peg.2041"/>
<keyword evidence="5" id="KW-1185">Reference proteome</keyword>
<proteinExistence type="predicted"/>
<sequence>MREHTAPPIQTSPGTSLFSAAIAAAGTLAMGAPLASLHGTARSAPSSEALIAWVLLSLAALGMLLCLYLTVIWALAATIMLVGPASRTGAALLGALRLLAPRLARRLATGAAVATAATALTLTSSMAAQGSSSPETTVERAPIAQTSQLVSADLPPADPAPEAAPAGGTGTASGARDPASPLPPLGWGEAAAPHVPAPAPATADPPDATEAGAETADEPESEPEQTVVVHPGDSLWSISEDLLGPAQPDPEEVAAAWPLLHDANRDVIGTDPDLLRPGQELTVPTALTHQDTP</sequence>
<keyword evidence="2" id="KW-0472">Membrane</keyword>
<name>C7ME58_BRAFD</name>
<feature type="compositionally biased region" description="Low complexity" evidence="1">
    <location>
        <begin position="188"/>
        <end position="214"/>
    </location>
</feature>
<dbReference type="HOGENOM" id="CLU_082660_0_0_11"/>
<dbReference type="CDD" id="cd00118">
    <property type="entry name" value="LysM"/>
    <property type="match status" value="1"/>
</dbReference>